<protein>
    <recommendedName>
        <fullName evidence="4">Conjugal transfer protein</fullName>
    </recommendedName>
</protein>
<name>A0A241XSF7_PSEAI</name>
<comment type="caution">
    <text evidence="2">The sequence shown here is derived from an EMBL/GenBank/DDBJ whole genome shotgun (WGS) entry which is preliminary data.</text>
</comment>
<reference evidence="2 3" key="1">
    <citation type="submission" date="2017-05" db="EMBL/GenBank/DDBJ databases">
        <authorList>
            <person name="Song R."/>
            <person name="Chenine A.L."/>
            <person name="Ruprecht R.M."/>
        </authorList>
    </citation>
    <scope>NUCLEOTIDE SEQUENCE [LARGE SCALE GENOMIC DNA]</scope>
    <source>
        <strain evidence="2 3">S567_C10_BS</strain>
    </source>
</reference>
<dbReference type="AlphaFoldDB" id="A0A241XSF7"/>
<feature type="signal peptide" evidence="1">
    <location>
        <begin position="1"/>
        <end position="22"/>
    </location>
</feature>
<accession>A0A241XSF7</accession>
<evidence type="ECO:0000313" key="3">
    <source>
        <dbReference type="Proteomes" id="UP000194857"/>
    </source>
</evidence>
<evidence type="ECO:0008006" key="4">
    <source>
        <dbReference type="Google" id="ProtNLM"/>
    </source>
</evidence>
<proteinExistence type="predicted"/>
<dbReference type="EMBL" id="NFFZ01000004">
    <property type="protein sequence ID" value="OTI63347.1"/>
    <property type="molecule type" value="Genomic_DNA"/>
</dbReference>
<dbReference type="Proteomes" id="UP000194857">
    <property type="component" value="Unassembled WGS sequence"/>
</dbReference>
<dbReference type="InterPro" id="IPR019106">
    <property type="entry name" value="T4SS_TrbC"/>
</dbReference>
<feature type="chain" id="PRO_5011228296" description="Conjugal transfer protein" evidence="1">
    <location>
        <begin position="23"/>
        <end position="401"/>
    </location>
</feature>
<gene>
    <name evidence="2" type="ORF">CAZ10_11010</name>
</gene>
<organism evidence="2 3">
    <name type="scientific">Pseudomonas aeruginosa</name>
    <dbReference type="NCBI Taxonomy" id="287"/>
    <lineage>
        <taxon>Bacteria</taxon>
        <taxon>Pseudomonadati</taxon>
        <taxon>Pseudomonadota</taxon>
        <taxon>Gammaproteobacteria</taxon>
        <taxon>Pseudomonadales</taxon>
        <taxon>Pseudomonadaceae</taxon>
        <taxon>Pseudomonas</taxon>
    </lineage>
</organism>
<evidence type="ECO:0000313" key="2">
    <source>
        <dbReference type="EMBL" id="OTI63347.1"/>
    </source>
</evidence>
<keyword evidence="1" id="KW-0732">Signal</keyword>
<evidence type="ECO:0000256" key="1">
    <source>
        <dbReference type="SAM" id="SignalP"/>
    </source>
</evidence>
<dbReference type="Pfam" id="PF09673">
    <property type="entry name" value="TrbC_Ftype"/>
    <property type="match status" value="1"/>
</dbReference>
<sequence>MVNCGRFVACAIAMCLAARVLANPVELPQFDDEVKKELSALQQSTQQQVDFVMNSGDLEWARDLEKQAHKAAVDSIEPSKKEPVHPLGEGRRKLIFVSWSMGEHEIKELLKEYNGETDVGLLFRGIPDGVKMVDALAKVQKLSLDTKSSVSVLLDPVAFQKHAISVVPAVVIEDGDDVKAVAKGTSSVARVEESLKSGKGGDLGFVGPSLEIAERDLIEVMKEKAAKLDPEELKQKAMARYWKGQKMFDLPHAEEDRTRRLDPTVTVQQDMIAPDGTVIHRAGDKINPLSIRPFTQRMLVIDPSVPEQVSLAREQIETYGKSQTVTLILSSVDVEAGWDDLQRIQGAVSAPAYLLKSDVKDRFAIERTPSIVTADGQSFFIKEVYVGRGHVNDQASDTVDP</sequence>